<comment type="subcellular location">
    <subcellularLocation>
        <location evidence="1">Cell membrane</location>
        <topology evidence="1">Lipid-anchor</topology>
    </subcellularLocation>
</comment>
<feature type="compositionally biased region" description="Basic and acidic residues" evidence="5">
    <location>
        <begin position="204"/>
        <end position="218"/>
    </location>
</feature>
<evidence type="ECO:0000313" key="8">
    <source>
        <dbReference type="Proteomes" id="UP000219947"/>
    </source>
</evidence>
<dbReference type="GO" id="GO:0043190">
    <property type="term" value="C:ATP-binding cassette (ABC) transporter complex"/>
    <property type="evidence" value="ECO:0007669"/>
    <property type="project" value="InterPro"/>
</dbReference>
<evidence type="ECO:0000256" key="3">
    <source>
        <dbReference type="ARBA" id="ARBA00022448"/>
    </source>
</evidence>
<dbReference type="Pfam" id="PF00496">
    <property type="entry name" value="SBP_bac_5"/>
    <property type="match status" value="1"/>
</dbReference>
<evidence type="ECO:0000313" key="7">
    <source>
        <dbReference type="EMBL" id="PEN16999.1"/>
    </source>
</evidence>
<dbReference type="Proteomes" id="UP000219947">
    <property type="component" value="Unassembled WGS sequence"/>
</dbReference>
<proteinExistence type="inferred from homology"/>
<dbReference type="GO" id="GO:1904680">
    <property type="term" value="F:peptide transmembrane transporter activity"/>
    <property type="evidence" value="ECO:0007669"/>
    <property type="project" value="TreeGrafter"/>
</dbReference>
<dbReference type="SUPFAM" id="SSF53850">
    <property type="entry name" value="Periplasmic binding protein-like II"/>
    <property type="match status" value="1"/>
</dbReference>
<reference evidence="7" key="1">
    <citation type="submission" date="2017-10" db="EMBL/GenBank/DDBJ databases">
        <title>Kefir isolates.</title>
        <authorList>
            <person name="Kim Y."/>
            <person name="Blasche S."/>
        </authorList>
    </citation>
    <scope>NUCLEOTIDE SEQUENCE [LARGE SCALE GENOMIC DNA]</scope>
    <source>
        <strain evidence="7">OG2-2</strain>
    </source>
</reference>
<keyword evidence="3" id="KW-0813">Transport</keyword>
<dbReference type="Gene3D" id="3.40.190.10">
    <property type="entry name" value="Periplasmic binding protein-like II"/>
    <property type="match status" value="2"/>
</dbReference>
<dbReference type="PROSITE" id="PS01040">
    <property type="entry name" value="SBP_BACTERIAL_5"/>
    <property type="match status" value="1"/>
</dbReference>
<protein>
    <submittedName>
        <fullName evidence="7">Peptide ABC transporter</fullName>
    </submittedName>
</protein>
<dbReference type="Gene3D" id="3.90.76.10">
    <property type="entry name" value="Dipeptide-binding Protein, Domain 1"/>
    <property type="match status" value="2"/>
</dbReference>
<dbReference type="PANTHER" id="PTHR30290">
    <property type="entry name" value="PERIPLASMIC BINDING COMPONENT OF ABC TRANSPORTER"/>
    <property type="match status" value="1"/>
</dbReference>
<feature type="region of interest" description="Disordered" evidence="5">
    <location>
        <begin position="541"/>
        <end position="588"/>
    </location>
</feature>
<gene>
    <name evidence="7" type="ORF">CRM92_02950</name>
</gene>
<dbReference type="EMBL" id="PDEV01000001">
    <property type="protein sequence ID" value="PEN16999.1"/>
    <property type="molecule type" value="Genomic_DNA"/>
</dbReference>
<dbReference type="InterPro" id="IPR023765">
    <property type="entry name" value="SBP_5_CS"/>
</dbReference>
<organism evidence="7 8">
    <name type="scientific">Rothia dentocariosa</name>
    <dbReference type="NCBI Taxonomy" id="2047"/>
    <lineage>
        <taxon>Bacteria</taxon>
        <taxon>Bacillati</taxon>
        <taxon>Actinomycetota</taxon>
        <taxon>Actinomycetes</taxon>
        <taxon>Micrococcales</taxon>
        <taxon>Micrococcaceae</taxon>
        <taxon>Rothia</taxon>
    </lineage>
</organism>
<keyword evidence="4" id="KW-0732">Signal</keyword>
<feature type="region of interest" description="Disordered" evidence="5">
    <location>
        <begin position="174"/>
        <end position="221"/>
    </location>
</feature>
<keyword evidence="8" id="KW-1185">Reference proteome</keyword>
<evidence type="ECO:0000256" key="2">
    <source>
        <dbReference type="ARBA" id="ARBA00005695"/>
    </source>
</evidence>
<name>A0A2A8D7T2_9MICC</name>
<evidence type="ECO:0000259" key="6">
    <source>
        <dbReference type="Pfam" id="PF00496"/>
    </source>
</evidence>
<evidence type="ECO:0000256" key="1">
    <source>
        <dbReference type="ARBA" id="ARBA00004193"/>
    </source>
</evidence>
<feature type="compositionally biased region" description="Low complexity" evidence="5">
    <location>
        <begin position="551"/>
        <end position="565"/>
    </location>
</feature>
<dbReference type="Gene3D" id="3.10.105.10">
    <property type="entry name" value="Dipeptide-binding Protein, Domain 3"/>
    <property type="match status" value="1"/>
</dbReference>
<dbReference type="GO" id="GO:0015833">
    <property type="term" value="P:peptide transport"/>
    <property type="evidence" value="ECO:0007669"/>
    <property type="project" value="TreeGrafter"/>
</dbReference>
<dbReference type="AlphaFoldDB" id="A0A2A8D7T2"/>
<comment type="similarity">
    <text evidence="2">Belongs to the bacterial solute-binding protein 5 family.</text>
</comment>
<dbReference type="GO" id="GO:0042597">
    <property type="term" value="C:periplasmic space"/>
    <property type="evidence" value="ECO:0007669"/>
    <property type="project" value="UniProtKB-ARBA"/>
</dbReference>
<dbReference type="InterPro" id="IPR039424">
    <property type="entry name" value="SBP_5"/>
</dbReference>
<evidence type="ECO:0000256" key="4">
    <source>
        <dbReference type="ARBA" id="ARBA00022729"/>
    </source>
</evidence>
<feature type="compositionally biased region" description="Low complexity" evidence="5">
    <location>
        <begin position="179"/>
        <end position="200"/>
    </location>
</feature>
<sequence length="662" mass="72093">MNHLSPTDAPGISYSGISRRTALRLGSLLAAGYTLTACGDSAPDNGSGETRRIFRFAQGAAPYSLDPAFDPVSPTYRVTAQILETLVSADHYTGTPQEALASSWTISPDGLTYTFTLREGVSFSDGTPLTAEAVLRNVQRWQALATSPETAARCVPFQPLYGWGFGNIVHSNSPHAGKASQETSSSPSAAAAATQTPSAQEDTDTPKADTPKTDEHTEQIPLRYAPLVSDVRVTDSKLVFTLVRPSQAFLRILTQPAFGIVSPEALTENHRIKEMPIGTGPFKISTPASQNTDIVLIRNDKFVSIKQEKIELDEIHFSTLNSSDKRYYALVDNKVDACDQVSGNDLGPLGREGFLYPLRDPFSLLYLGFNLAHPVLKDISVRRAIARAVDRGALIRYYLSGTSEALHLMPRLFRTSDDSLERLYKRDVDQAKSLLAASGYTGETIECYYPIDVSLPWIMSPQKVYSEMIGALLDIGLNIKPIPLNWSDYHTRATEINTTRGILLGGFYGTYRDPYAFLGPILAPLLVAQWIDAMGLNPVSHDTPEAKAHPADSPTPSPSASAAPKDSSEAEVSPTPSPSITPAKVEPAPTLEQIMSKIREADSATSLDEQREKYRSVNQDLAAFMPAVPLLNVTSNIGINRRIIGYETEQSAIELFAKVRIS</sequence>
<accession>A0A2A8D7T2</accession>
<feature type="domain" description="Solute-binding protein family 5" evidence="6">
    <location>
        <begin position="96"/>
        <end position="522"/>
    </location>
</feature>
<dbReference type="PANTHER" id="PTHR30290:SF10">
    <property type="entry name" value="PERIPLASMIC OLIGOPEPTIDE-BINDING PROTEIN-RELATED"/>
    <property type="match status" value="1"/>
</dbReference>
<evidence type="ECO:0000256" key="5">
    <source>
        <dbReference type="SAM" id="MobiDB-lite"/>
    </source>
</evidence>
<dbReference type="InterPro" id="IPR000914">
    <property type="entry name" value="SBP_5_dom"/>
</dbReference>
<dbReference type="RefSeq" id="WP_098042346.1">
    <property type="nucleotide sequence ID" value="NZ_CAURLQ010000047.1"/>
</dbReference>
<comment type="caution">
    <text evidence="7">The sequence shown here is derived from an EMBL/GenBank/DDBJ whole genome shotgun (WGS) entry which is preliminary data.</text>
</comment>